<evidence type="ECO:0000256" key="3">
    <source>
        <dbReference type="ARBA" id="ARBA00022884"/>
    </source>
</evidence>
<dbReference type="InterPro" id="IPR012678">
    <property type="entry name" value="Ribosomal_uL23/eL15/eS24_sf"/>
</dbReference>
<keyword evidence="9" id="KW-0934">Plastid</keyword>
<keyword evidence="3" id="KW-0694">RNA-binding</keyword>
<dbReference type="GO" id="GO:0003735">
    <property type="term" value="F:structural constituent of ribosome"/>
    <property type="evidence" value="ECO:0007669"/>
    <property type="project" value="InterPro"/>
</dbReference>
<dbReference type="GO" id="GO:0019843">
    <property type="term" value="F:rRNA binding"/>
    <property type="evidence" value="ECO:0007669"/>
    <property type="project" value="UniProtKB-KW"/>
</dbReference>
<dbReference type="HAMAP" id="MF_01369_B">
    <property type="entry name" value="Ribosomal_uL23_B"/>
    <property type="match status" value="1"/>
</dbReference>
<evidence type="ECO:0000256" key="1">
    <source>
        <dbReference type="ARBA" id="ARBA00006700"/>
    </source>
</evidence>
<dbReference type="Gene3D" id="3.30.70.330">
    <property type="match status" value="1"/>
</dbReference>
<gene>
    <name evidence="9" type="primary">rpl23</name>
    <name evidence="9" type="ORF">SCTW_221</name>
</gene>
<dbReference type="PANTHER" id="PTHR11620">
    <property type="entry name" value="60S RIBOSOMAL PROTEIN L23A"/>
    <property type="match status" value="1"/>
</dbReference>
<proteinExistence type="inferred from homology"/>
<dbReference type="EMBL" id="OP616811">
    <property type="protein sequence ID" value="WDA99003.1"/>
    <property type="molecule type" value="Genomic_DNA"/>
</dbReference>
<dbReference type="SUPFAM" id="SSF54189">
    <property type="entry name" value="Ribosomal proteins S24e, L23 and L15e"/>
    <property type="match status" value="1"/>
</dbReference>
<keyword evidence="4 8" id="KW-0689">Ribosomal protein</keyword>
<keyword evidence="2" id="KW-0699">rRNA-binding</keyword>
<name>A0A9Y1I2E6_9RHOD</name>
<protein>
    <recommendedName>
        <fullName evidence="6">Large ribosomal subunit protein uL23c</fullName>
    </recommendedName>
    <alternativeName>
        <fullName evidence="7">50S ribosomal protein L23, chloroplastic</fullName>
    </alternativeName>
</protein>
<evidence type="ECO:0000256" key="5">
    <source>
        <dbReference type="ARBA" id="ARBA00023274"/>
    </source>
</evidence>
<evidence type="ECO:0000256" key="2">
    <source>
        <dbReference type="ARBA" id="ARBA00022730"/>
    </source>
</evidence>
<evidence type="ECO:0000313" key="9">
    <source>
        <dbReference type="EMBL" id="WDA99003.1"/>
    </source>
</evidence>
<dbReference type="FunFam" id="3.30.70.330:FF:000001">
    <property type="entry name" value="50S ribosomal protein L23"/>
    <property type="match status" value="1"/>
</dbReference>
<dbReference type="InterPro" id="IPR012677">
    <property type="entry name" value="Nucleotide-bd_a/b_plait_sf"/>
</dbReference>
<evidence type="ECO:0000256" key="4">
    <source>
        <dbReference type="ARBA" id="ARBA00022980"/>
    </source>
</evidence>
<sequence length="106" mass="12334">MFKRSIMTKKSEGQLLDLIKHPIITDKTTRLFENNQYTFAINNKANKENIKSSIEHIFEVKVKAINTSNIPKKKRRVAKFVGYRSSFKKAIVTLEKGYTINLFPEN</sequence>
<dbReference type="InterPro" id="IPR013025">
    <property type="entry name" value="Ribosomal_uL23-like"/>
</dbReference>
<comment type="similarity">
    <text evidence="1 8">Belongs to the universal ribosomal protein uL23 family.</text>
</comment>
<dbReference type="AlphaFoldDB" id="A0A9Y1I2E6"/>
<dbReference type="Pfam" id="PF00276">
    <property type="entry name" value="Ribosomal_L23"/>
    <property type="match status" value="1"/>
</dbReference>
<geneLocation type="plastid" evidence="9"/>
<dbReference type="GO" id="GO:0005840">
    <property type="term" value="C:ribosome"/>
    <property type="evidence" value="ECO:0007669"/>
    <property type="project" value="UniProtKB-KW"/>
</dbReference>
<dbReference type="PROSITE" id="PS00050">
    <property type="entry name" value="RIBOSOMAL_L23"/>
    <property type="match status" value="1"/>
</dbReference>
<accession>A0A9Y1I2E6</accession>
<evidence type="ECO:0000256" key="8">
    <source>
        <dbReference type="RuleBase" id="RU003934"/>
    </source>
</evidence>
<dbReference type="InterPro" id="IPR001014">
    <property type="entry name" value="Ribosomal_uL23_CS"/>
</dbReference>
<dbReference type="NCBIfam" id="NF004363">
    <property type="entry name" value="PRK05738.2-4"/>
    <property type="match status" value="1"/>
</dbReference>
<evidence type="ECO:0000256" key="7">
    <source>
        <dbReference type="ARBA" id="ARBA00035366"/>
    </source>
</evidence>
<dbReference type="NCBIfam" id="NF004368">
    <property type="entry name" value="PRK05738.3-4"/>
    <property type="match status" value="1"/>
</dbReference>
<keyword evidence="5 8" id="KW-0687">Ribonucleoprotein</keyword>
<dbReference type="GO" id="GO:0006412">
    <property type="term" value="P:translation"/>
    <property type="evidence" value="ECO:0007669"/>
    <property type="project" value="InterPro"/>
</dbReference>
<dbReference type="GO" id="GO:1990904">
    <property type="term" value="C:ribonucleoprotein complex"/>
    <property type="evidence" value="ECO:0007669"/>
    <property type="project" value="UniProtKB-KW"/>
</dbReference>
<reference evidence="9" key="1">
    <citation type="journal article" date="2023" name="J. Phycol.">
        <title>Revised classification of the Cyanidiophyceae based on plastid genome data with descriptions of the Cavernulicolales ord. nov. and Galdieriales ord. nov. (Rhodophyta).</title>
        <authorList>
            <person name="Park S.I."/>
            <person name="Cho C.H."/>
            <person name="Ciniglia C."/>
            <person name="Huang T.Y."/>
            <person name="Liu S.L."/>
            <person name="Bustamante D.E."/>
            <person name="Calderon M.S."/>
            <person name="Mansilla A."/>
            <person name="McDermott T."/>
            <person name="Andersen R.A."/>
            <person name="Yoon H.S."/>
        </authorList>
    </citation>
    <scope>NUCLEOTIDE SEQUENCE</scope>
</reference>
<organism evidence="9">
    <name type="scientific">Sciadococcus taiwanensis</name>
    <dbReference type="NCBI Taxonomy" id="3028030"/>
    <lineage>
        <taxon>Eukaryota</taxon>
        <taxon>Rhodophyta</taxon>
        <taxon>Bangiophyceae</taxon>
        <taxon>Cavernulicolales</taxon>
        <taxon>Cavernulicolaceae</taxon>
        <taxon>Sciadococcus</taxon>
    </lineage>
</organism>
<evidence type="ECO:0000256" key="6">
    <source>
        <dbReference type="ARBA" id="ARBA00035287"/>
    </source>
</evidence>